<comment type="subcellular location">
    <subcellularLocation>
        <location evidence="1">Cell envelope</location>
    </subcellularLocation>
    <subcellularLocation>
        <location evidence="2">Membrane</location>
    </subcellularLocation>
</comment>
<evidence type="ECO:0000256" key="6">
    <source>
        <dbReference type="ARBA" id="ARBA00023136"/>
    </source>
</evidence>
<evidence type="ECO:0000259" key="10">
    <source>
        <dbReference type="Pfam" id="PF08263"/>
    </source>
</evidence>
<dbReference type="InterPro" id="IPR051848">
    <property type="entry name" value="PGIP"/>
</dbReference>
<dbReference type="GO" id="GO:0016020">
    <property type="term" value="C:membrane"/>
    <property type="evidence" value="ECO:0007669"/>
    <property type="project" value="UniProtKB-SubCell"/>
</dbReference>
<evidence type="ECO:0000256" key="5">
    <source>
        <dbReference type="ARBA" id="ARBA00022737"/>
    </source>
</evidence>
<feature type="domain" description="Leucine-rich repeat-containing N-terminal plant-type" evidence="10">
    <location>
        <begin position="43"/>
        <end position="94"/>
    </location>
</feature>
<accession>A0A7J0FHQ3</accession>
<dbReference type="FunFam" id="3.80.10.10:FF:000041">
    <property type="entry name" value="LRR receptor-like serine/threonine-protein kinase ERECTA"/>
    <property type="match status" value="1"/>
</dbReference>
<evidence type="ECO:0000256" key="8">
    <source>
        <dbReference type="ARBA" id="ARBA00038043"/>
    </source>
</evidence>
<keyword evidence="12" id="KW-1185">Reference proteome</keyword>
<keyword evidence="4 9" id="KW-0732">Signal</keyword>
<evidence type="ECO:0000256" key="3">
    <source>
        <dbReference type="ARBA" id="ARBA00022614"/>
    </source>
</evidence>
<dbReference type="Pfam" id="PF08263">
    <property type="entry name" value="LRRNT_2"/>
    <property type="match status" value="1"/>
</dbReference>
<evidence type="ECO:0000313" key="11">
    <source>
        <dbReference type="EMBL" id="GFY97699.1"/>
    </source>
</evidence>
<evidence type="ECO:0000256" key="7">
    <source>
        <dbReference type="ARBA" id="ARBA00023180"/>
    </source>
</evidence>
<reference evidence="11 12" key="1">
    <citation type="submission" date="2019-07" db="EMBL/GenBank/DDBJ databases">
        <title>De Novo Assembly of kiwifruit Actinidia rufa.</title>
        <authorList>
            <person name="Sugita-Konishi S."/>
            <person name="Sato K."/>
            <person name="Mori E."/>
            <person name="Abe Y."/>
            <person name="Kisaki G."/>
            <person name="Hamano K."/>
            <person name="Suezawa K."/>
            <person name="Otani M."/>
            <person name="Fukuda T."/>
            <person name="Manabe T."/>
            <person name="Gomi K."/>
            <person name="Tabuchi M."/>
            <person name="Akimitsu K."/>
            <person name="Kataoka I."/>
        </authorList>
    </citation>
    <scope>NUCLEOTIDE SEQUENCE [LARGE SCALE GENOMIC DNA]</scope>
    <source>
        <strain evidence="12">cv. Fuchu</strain>
    </source>
</reference>
<dbReference type="Proteomes" id="UP000585474">
    <property type="component" value="Unassembled WGS sequence"/>
</dbReference>
<dbReference type="PANTHER" id="PTHR48059:SF30">
    <property type="entry name" value="OS06G0587000 PROTEIN"/>
    <property type="match status" value="1"/>
</dbReference>
<dbReference type="SUPFAM" id="SSF52058">
    <property type="entry name" value="L domain-like"/>
    <property type="match status" value="1"/>
</dbReference>
<feature type="signal peptide" evidence="9">
    <location>
        <begin position="1"/>
        <end position="21"/>
    </location>
</feature>
<comment type="similarity">
    <text evidence="8">Belongs to the polygalacturonase-inhibiting protein family.</text>
</comment>
<proteinExistence type="inferred from homology"/>
<dbReference type="OrthoDB" id="676979at2759"/>
<evidence type="ECO:0000256" key="1">
    <source>
        <dbReference type="ARBA" id="ARBA00004196"/>
    </source>
</evidence>
<dbReference type="AlphaFoldDB" id="A0A7J0FHQ3"/>
<dbReference type="EMBL" id="BJWL01000012">
    <property type="protein sequence ID" value="GFY97699.1"/>
    <property type="molecule type" value="Genomic_DNA"/>
</dbReference>
<comment type="caution">
    <text evidence="11">The sequence shown here is derived from an EMBL/GenBank/DDBJ whole genome shotgun (WGS) entry which is preliminary data.</text>
</comment>
<dbReference type="InterPro" id="IPR032675">
    <property type="entry name" value="LRR_dom_sf"/>
</dbReference>
<evidence type="ECO:0000256" key="2">
    <source>
        <dbReference type="ARBA" id="ARBA00004370"/>
    </source>
</evidence>
<dbReference type="PROSITE" id="PS51450">
    <property type="entry name" value="LRR"/>
    <property type="match status" value="1"/>
</dbReference>
<dbReference type="PANTHER" id="PTHR48059">
    <property type="entry name" value="POLYGALACTURONASE INHIBITOR 1"/>
    <property type="match status" value="1"/>
</dbReference>
<sequence length="438" mass="48326">MRWSSLYLSVFWCRLLLVVKCSNVLMKVTNSSSSMQPLTLCSDEESSALLQFKHSFSIDEFASARNPPGHSKFESWKLDGENSDCCNWDGVECDEDTGHRLNLGGNNFNQSEIPSAISKLSSLTSLDLLSSYFSGQVPSEVLGLSKLTSLVLSFNPLKLHNPGLNSLVENLTSLQMLHLSSLPASIGNLTELVKLSLDSNQFVGEIPYMGSLSQVFSLSLNYNKFNRGTLPWLGKLAKISVLHLSEINLYGPIPLSLANLTLLANLVLNSNHLTGQIPSQLMNQTQLLVLDLSYNQLQGPIPSSFSDLKNLGVLDLSGNSLSGTVELGNILKLKNLSQLSLSDNNLTVLSLLTKNTINATLPKFKLLNLRSCNLREFPDFLRFQDELELLSLAQNKIHGQLPEWMGNARYIEVGDGNRKASEENEFSNPTFPFEGMPI</sequence>
<dbReference type="InterPro" id="IPR001611">
    <property type="entry name" value="Leu-rich_rpt"/>
</dbReference>
<protein>
    <recommendedName>
        <fullName evidence="10">Leucine-rich repeat-containing N-terminal plant-type domain-containing protein</fullName>
    </recommendedName>
</protein>
<dbReference type="InterPro" id="IPR013210">
    <property type="entry name" value="LRR_N_plant-typ"/>
</dbReference>
<gene>
    <name evidence="11" type="ORF">Acr_12g0002400</name>
</gene>
<keyword evidence="3" id="KW-0433">Leucine-rich repeat</keyword>
<dbReference type="Pfam" id="PF13855">
    <property type="entry name" value="LRR_8"/>
    <property type="match status" value="1"/>
</dbReference>
<keyword evidence="5" id="KW-0677">Repeat</keyword>
<name>A0A7J0FHQ3_9ERIC</name>
<evidence type="ECO:0000256" key="4">
    <source>
        <dbReference type="ARBA" id="ARBA00022729"/>
    </source>
</evidence>
<dbReference type="Gene3D" id="3.80.10.10">
    <property type="entry name" value="Ribonuclease Inhibitor"/>
    <property type="match status" value="3"/>
</dbReference>
<keyword evidence="7" id="KW-0325">Glycoprotein</keyword>
<evidence type="ECO:0000256" key="9">
    <source>
        <dbReference type="SAM" id="SignalP"/>
    </source>
</evidence>
<feature type="chain" id="PRO_5029825049" description="Leucine-rich repeat-containing N-terminal plant-type domain-containing protein" evidence="9">
    <location>
        <begin position="22"/>
        <end position="438"/>
    </location>
</feature>
<organism evidence="11 12">
    <name type="scientific">Actinidia rufa</name>
    <dbReference type="NCBI Taxonomy" id="165716"/>
    <lineage>
        <taxon>Eukaryota</taxon>
        <taxon>Viridiplantae</taxon>
        <taxon>Streptophyta</taxon>
        <taxon>Embryophyta</taxon>
        <taxon>Tracheophyta</taxon>
        <taxon>Spermatophyta</taxon>
        <taxon>Magnoliopsida</taxon>
        <taxon>eudicotyledons</taxon>
        <taxon>Gunneridae</taxon>
        <taxon>Pentapetalae</taxon>
        <taxon>asterids</taxon>
        <taxon>Ericales</taxon>
        <taxon>Actinidiaceae</taxon>
        <taxon>Actinidia</taxon>
    </lineage>
</organism>
<evidence type="ECO:0000313" key="12">
    <source>
        <dbReference type="Proteomes" id="UP000585474"/>
    </source>
</evidence>
<dbReference type="PRINTS" id="PR00019">
    <property type="entry name" value="LEURICHRPT"/>
</dbReference>
<keyword evidence="6" id="KW-0472">Membrane</keyword>